<sequence length="189" mass="21187">MKKLLTLLLVLPLLTNCERDDLCPESSPTTPNMIVDFVDNSILENSKNVFNLVVLGIEDPSVFPLDTSVPEGSNLRSATGEDTNQVFLPLRTTNDQTYFILISDFEIDNNGTPDDLSDDFFTGNQDLVTIDYSRSDVYVSRACGYKTIFVNTNATIDQGTDGQWIFQTIPQNDNLTIEDETITHYTFSH</sequence>
<dbReference type="Pfam" id="PF20050">
    <property type="entry name" value="DUF6452"/>
    <property type="match status" value="1"/>
</dbReference>
<dbReference type="InterPro" id="IPR045607">
    <property type="entry name" value="DUF6452"/>
</dbReference>
<dbReference type="RefSeq" id="WP_106678398.1">
    <property type="nucleotide sequence ID" value="NZ_JACHWV010000007.1"/>
</dbReference>
<organism evidence="1 2">
    <name type="scientific">Mesoflavibacter zeaxanthinifaciens subsp. sabulilitoris</name>
    <dbReference type="NCBI Taxonomy" id="1520893"/>
    <lineage>
        <taxon>Bacteria</taxon>
        <taxon>Pseudomonadati</taxon>
        <taxon>Bacteroidota</taxon>
        <taxon>Flavobacteriia</taxon>
        <taxon>Flavobacteriales</taxon>
        <taxon>Flavobacteriaceae</taxon>
        <taxon>Mesoflavibacter</taxon>
    </lineage>
</organism>
<evidence type="ECO:0000313" key="1">
    <source>
        <dbReference type="EMBL" id="PSG90997.1"/>
    </source>
</evidence>
<dbReference type="AlphaFoldDB" id="A0A2T1NEY1"/>
<protein>
    <submittedName>
        <fullName evidence="1">Uncharacterized protein</fullName>
    </submittedName>
</protein>
<accession>A0A2T1NEY1</accession>
<dbReference type="Proteomes" id="UP000238430">
    <property type="component" value="Unassembled WGS sequence"/>
</dbReference>
<proteinExistence type="predicted"/>
<keyword evidence="2" id="KW-1185">Reference proteome</keyword>
<name>A0A2T1NEY1_9FLAO</name>
<evidence type="ECO:0000313" key="2">
    <source>
        <dbReference type="Proteomes" id="UP000238430"/>
    </source>
</evidence>
<dbReference type="OrthoDB" id="663527at2"/>
<dbReference type="EMBL" id="PXOT01000022">
    <property type="protein sequence ID" value="PSG90997.1"/>
    <property type="molecule type" value="Genomic_DNA"/>
</dbReference>
<comment type="caution">
    <text evidence="1">The sequence shown here is derived from an EMBL/GenBank/DDBJ whole genome shotgun (WGS) entry which is preliminary data.</text>
</comment>
<gene>
    <name evidence="1" type="ORF">C7H61_07000</name>
</gene>
<reference evidence="1 2" key="1">
    <citation type="submission" date="2018-03" db="EMBL/GenBank/DDBJ databases">
        <title>Mesoflavibacter sp. HG37 and Mesoflavibacter sp. HG96 sp.nov., two marine bacteria isolated from seawater of Western Pacific Ocean.</title>
        <authorList>
            <person name="Cheng H."/>
            <person name="Wu Y.-H."/>
            <person name="Guo L.-L."/>
            <person name="Xu X.-W."/>
        </authorList>
    </citation>
    <scope>NUCLEOTIDE SEQUENCE [LARGE SCALE GENOMIC DNA]</scope>
    <source>
        <strain evidence="1 2">KCTC 42117</strain>
    </source>
</reference>